<keyword evidence="6" id="KW-0648">Protein biosynthesis</keyword>
<evidence type="ECO:0000313" key="11">
    <source>
        <dbReference type="EMBL" id="PJE62326.1"/>
    </source>
</evidence>
<gene>
    <name evidence="11" type="ORF">COU88_05585</name>
</gene>
<sequence length="282" mass="31967">MAKNQLTPKTVDMSKWYTQVIYQSCLADYAPVKGCMVIRPNGYEIWENIHDALDPLLKKLGIRNAYFPIFIPLSLLNKEAKHVEGFSPELAIVTHGGGEELKEKLAIRPTSETVMYTMYSKWVHSYRDLPLLLNQWNNVVRWEKRTYFFLRTTEFLWQEAHTAHATHEEAWQMVLDGLSAYRDMVENYLAIPVIPGKKSARETFAGAALTTTIEALMPDGKALQAGTSHDLGQNFSQKTAFDIAFQDQKGNTDYAWQTSFGLSTRIIGALIMTHGDDDGLVL</sequence>
<evidence type="ECO:0000256" key="5">
    <source>
        <dbReference type="ARBA" id="ARBA00022840"/>
    </source>
</evidence>
<evidence type="ECO:0000256" key="6">
    <source>
        <dbReference type="ARBA" id="ARBA00022917"/>
    </source>
</evidence>
<evidence type="ECO:0000256" key="7">
    <source>
        <dbReference type="ARBA" id="ARBA00023146"/>
    </source>
</evidence>
<dbReference type="InterPro" id="IPR002316">
    <property type="entry name" value="Pro-tRNA-ligase_IIa"/>
</dbReference>
<organism evidence="11 12">
    <name type="scientific">Candidatus Roizmanbacteria bacterium CG10_big_fil_rev_8_21_14_0_10_39_6</name>
    <dbReference type="NCBI Taxonomy" id="1974853"/>
    <lineage>
        <taxon>Bacteria</taxon>
        <taxon>Candidatus Roizmaniibacteriota</taxon>
    </lineage>
</organism>
<dbReference type="InterPro" id="IPR033721">
    <property type="entry name" value="ProRS_core_arch_euk"/>
</dbReference>
<name>A0A2M8KQX6_9BACT</name>
<evidence type="ECO:0000256" key="1">
    <source>
        <dbReference type="ARBA" id="ARBA00012831"/>
    </source>
</evidence>
<dbReference type="GO" id="GO:0005737">
    <property type="term" value="C:cytoplasm"/>
    <property type="evidence" value="ECO:0007669"/>
    <property type="project" value="InterPro"/>
</dbReference>
<dbReference type="GO" id="GO:0004827">
    <property type="term" value="F:proline-tRNA ligase activity"/>
    <property type="evidence" value="ECO:0007669"/>
    <property type="project" value="UniProtKB-EC"/>
</dbReference>
<feature type="domain" description="Aminoacyl-transfer RNA synthetases class-II family profile" evidence="10">
    <location>
        <begin position="39"/>
        <end position="282"/>
    </location>
</feature>
<comment type="catalytic activity">
    <reaction evidence="9">
        <text>tRNA(Pro) + L-proline + ATP = L-prolyl-tRNA(Pro) + AMP + diphosphate</text>
        <dbReference type="Rhea" id="RHEA:14305"/>
        <dbReference type="Rhea" id="RHEA-COMP:9700"/>
        <dbReference type="Rhea" id="RHEA-COMP:9702"/>
        <dbReference type="ChEBI" id="CHEBI:30616"/>
        <dbReference type="ChEBI" id="CHEBI:33019"/>
        <dbReference type="ChEBI" id="CHEBI:60039"/>
        <dbReference type="ChEBI" id="CHEBI:78442"/>
        <dbReference type="ChEBI" id="CHEBI:78532"/>
        <dbReference type="ChEBI" id="CHEBI:456215"/>
        <dbReference type="EC" id="6.1.1.15"/>
    </reaction>
</comment>
<keyword evidence="3 11" id="KW-0436">Ligase</keyword>
<dbReference type="EMBL" id="PFED01000226">
    <property type="protein sequence ID" value="PJE62326.1"/>
    <property type="molecule type" value="Genomic_DNA"/>
</dbReference>
<dbReference type="PANTHER" id="PTHR43382:SF2">
    <property type="entry name" value="BIFUNCTIONAL GLUTAMATE_PROLINE--TRNA LIGASE"/>
    <property type="match status" value="1"/>
</dbReference>
<dbReference type="AlphaFoldDB" id="A0A2M8KQX6"/>
<dbReference type="SUPFAM" id="SSF55681">
    <property type="entry name" value="Class II aaRS and biotin synthetases"/>
    <property type="match status" value="1"/>
</dbReference>
<dbReference type="Proteomes" id="UP000229554">
    <property type="component" value="Unassembled WGS sequence"/>
</dbReference>
<feature type="non-terminal residue" evidence="11">
    <location>
        <position position="282"/>
    </location>
</feature>
<accession>A0A2M8KQX6</accession>
<dbReference type="PROSITE" id="PS50862">
    <property type="entry name" value="AA_TRNA_LIGASE_II"/>
    <property type="match status" value="1"/>
</dbReference>
<dbReference type="PRINTS" id="PR01046">
    <property type="entry name" value="TRNASYNTHPRO"/>
</dbReference>
<comment type="caution">
    <text evidence="11">The sequence shown here is derived from an EMBL/GenBank/DDBJ whole genome shotgun (WGS) entry which is preliminary data.</text>
</comment>
<dbReference type="InterPro" id="IPR045864">
    <property type="entry name" value="aa-tRNA-synth_II/BPL/LPL"/>
</dbReference>
<evidence type="ECO:0000256" key="9">
    <source>
        <dbReference type="ARBA" id="ARBA00047671"/>
    </source>
</evidence>
<dbReference type="Pfam" id="PF00587">
    <property type="entry name" value="tRNA-synt_2b"/>
    <property type="match status" value="1"/>
</dbReference>
<dbReference type="InterPro" id="IPR002314">
    <property type="entry name" value="aa-tRNA-synt_IIb"/>
</dbReference>
<evidence type="ECO:0000259" key="10">
    <source>
        <dbReference type="PROSITE" id="PS50862"/>
    </source>
</evidence>
<dbReference type="CDD" id="cd00778">
    <property type="entry name" value="ProRS_core_arch_euk"/>
    <property type="match status" value="1"/>
</dbReference>
<dbReference type="GO" id="GO:0017101">
    <property type="term" value="C:aminoacyl-tRNA synthetase multienzyme complex"/>
    <property type="evidence" value="ECO:0007669"/>
    <property type="project" value="TreeGrafter"/>
</dbReference>
<dbReference type="InterPro" id="IPR006195">
    <property type="entry name" value="aa-tRNA-synth_II"/>
</dbReference>
<dbReference type="PANTHER" id="PTHR43382">
    <property type="entry name" value="PROLYL-TRNA SYNTHETASE"/>
    <property type="match status" value="1"/>
</dbReference>
<evidence type="ECO:0000313" key="12">
    <source>
        <dbReference type="Proteomes" id="UP000229554"/>
    </source>
</evidence>
<evidence type="ECO:0000256" key="4">
    <source>
        <dbReference type="ARBA" id="ARBA00022741"/>
    </source>
</evidence>
<dbReference type="Gene3D" id="3.30.930.10">
    <property type="entry name" value="Bira Bifunctional Protein, Domain 2"/>
    <property type="match status" value="1"/>
</dbReference>
<keyword evidence="5" id="KW-0067">ATP-binding</keyword>
<keyword evidence="7" id="KW-0030">Aminoacyl-tRNA synthetase</keyword>
<proteinExistence type="predicted"/>
<evidence type="ECO:0000256" key="2">
    <source>
        <dbReference type="ARBA" id="ARBA00019110"/>
    </source>
</evidence>
<dbReference type="GO" id="GO:0005524">
    <property type="term" value="F:ATP binding"/>
    <property type="evidence" value="ECO:0007669"/>
    <property type="project" value="UniProtKB-KW"/>
</dbReference>
<evidence type="ECO:0000256" key="8">
    <source>
        <dbReference type="ARBA" id="ARBA00029731"/>
    </source>
</evidence>
<dbReference type="FunFam" id="3.30.930.10:FF:000037">
    <property type="entry name" value="Proline--tRNA ligase"/>
    <property type="match status" value="1"/>
</dbReference>
<dbReference type="EC" id="6.1.1.15" evidence="1"/>
<reference evidence="12" key="1">
    <citation type="submission" date="2017-09" db="EMBL/GenBank/DDBJ databases">
        <title>Depth-based differentiation of microbial function through sediment-hosted aquifers and enrichment of novel symbionts in the deep terrestrial subsurface.</title>
        <authorList>
            <person name="Probst A.J."/>
            <person name="Ladd B."/>
            <person name="Jarett J.K."/>
            <person name="Geller-Mcgrath D.E."/>
            <person name="Sieber C.M.K."/>
            <person name="Emerson J.B."/>
            <person name="Anantharaman K."/>
            <person name="Thomas B.C."/>
            <person name="Malmstrom R."/>
            <person name="Stieglmeier M."/>
            <person name="Klingl A."/>
            <person name="Woyke T."/>
            <person name="Ryan C.M."/>
            <person name="Banfield J.F."/>
        </authorList>
    </citation>
    <scope>NUCLEOTIDE SEQUENCE [LARGE SCALE GENOMIC DNA]</scope>
</reference>
<protein>
    <recommendedName>
        <fullName evidence="2">Proline--tRNA ligase</fullName>
        <ecNumber evidence="1">6.1.1.15</ecNumber>
    </recommendedName>
    <alternativeName>
        <fullName evidence="8">Prolyl-tRNA synthetase</fullName>
    </alternativeName>
</protein>
<dbReference type="InterPro" id="IPR004499">
    <property type="entry name" value="Pro-tRNA-ligase_IIa_arc-type"/>
</dbReference>
<dbReference type="GO" id="GO:0006433">
    <property type="term" value="P:prolyl-tRNA aminoacylation"/>
    <property type="evidence" value="ECO:0007669"/>
    <property type="project" value="InterPro"/>
</dbReference>
<evidence type="ECO:0000256" key="3">
    <source>
        <dbReference type="ARBA" id="ARBA00022598"/>
    </source>
</evidence>
<keyword evidence="4" id="KW-0547">Nucleotide-binding</keyword>